<dbReference type="InterPro" id="IPR052592">
    <property type="entry name" value="LRR-RLK"/>
</dbReference>
<evidence type="ECO:0000313" key="2">
    <source>
        <dbReference type="Proteomes" id="UP000193642"/>
    </source>
</evidence>
<dbReference type="EMBL" id="MCGO01000016">
    <property type="protein sequence ID" value="ORY46398.1"/>
    <property type="molecule type" value="Genomic_DNA"/>
</dbReference>
<dbReference type="SUPFAM" id="SSF52058">
    <property type="entry name" value="L domain-like"/>
    <property type="match status" value="1"/>
</dbReference>
<comment type="caution">
    <text evidence="1">The sequence shown here is derived from an EMBL/GenBank/DDBJ whole genome shotgun (WGS) entry which is preliminary data.</text>
</comment>
<protein>
    <recommendedName>
        <fullName evidence="3">L domain-like protein</fullName>
    </recommendedName>
</protein>
<organism evidence="1 2">
    <name type="scientific">Rhizoclosmatium globosum</name>
    <dbReference type="NCBI Taxonomy" id="329046"/>
    <lineage>
        <taxon>Eukaryota</taxon>
        <taxon>Fungi</taxon>
        <taxon>Fungi incertae sedis</taxon>
        <taxon>Chytridiomycota</taxon>
        <taxon>Chytridiomycota incertae sedis</taxon>
        <taxon>Chytridiomycetes</taxon>
        <taxon>Chytridiales</taxon>
        <taxon>Chytriomycetaceae</taxon>
        <taxon>Rhizoclosmatium</taxon>
    </lineage>
</organism>
<dbReference type="Proteomes" id="UP000193642">
    <property type="component" value="Unassembled WGS sequence"/>
</dbReference>
<reference evidence="1 2" key="1">
    <citation type="submission" date="2016-07" db="EMBL/GenBank/DDBJ databases">
        <title>Pervasive Adenine N6-methylation of Active Genes in Fungi.</title>
        <authorList>
            <consortium name="DOE Joint Genome Institute"/>
            <person name="Mondo S.J."/>
            <person name="Dannebaum R.O."/>
            <person name="Kuo R.C."/>
            <person name="Labutti K."/>
            <person name="Haridas S."/>
            <person name="Kuo A."/>
            <person name="Salamov A."/>
            <person name="Ahrendt S.R."/>
            <person name="Lipzen A."/>
            <person name="Sullivan W."/>
            <person name="Andreopoulos W.B."/>
            <person name="Clum A."/>
            <person name="Lindquist E."/>
            <person name="Daum C."/>
            <person name="Ramamoorthy G.K."/>
            <person name="Gryganskyi A."/>
            <person name="Culley D."/>
            <person name="Magnuson J.K."/>
            <person name="James T.Y."/>
            <person name="O'Malley M.A."/>
            <person name="Stajich J.E."/>
            <person name="Spatafora J.W."/>
            <person name="Visel A."/>
            <person name="Grigoriev I.V."/>
        </authorList>
    </citation>
    <scope>NUCLEOTIDE SEQUENCE [LARGE SCALE GENOMIC DNA]</scope>
    <source>
        <strain evidence="1 2">JEL800</strain>
    </source>
</reference>
<feature type="non-terminal residue" evidence="1">
    <location>
        <position position="1"/>
    </location>
</feature>
<sequence>AQLASIASSPKWPSDLDVAWLSWKTDQADHLSSVYAQWSLYFNQDGMAQGLVTKPRKSHLKRRIPSSIILVTKLTHLNLSMPIPNGLPDSITTSHSPKTNSLENSTIPSALILFTANRNNLTGPLPETLPSTLDHLDIPKTVFTGHIPASMCALTSLTHLIYTQTTCVRRGGVLYFDLQAQFGRGGR</sequence>
<proteinExistence type="predicted"/>
<dbReference type="InterPro" id="IPR032675">
    <property type="entry name" value="LRR_dom_sf"/>
</dbReference>
<accession>A0A1Y2CH82</accession>
<dbReference type="PANTHER" id="PTHR48054">
    <property type="entry name" value="RECEPTOR KINASE-LIKE PROTEIN XA21"/>
    <property type="match status" value="1"/>
</dbReference>
<gene>
    <name evidence="1" type="ORF">BCR33DRAFT_715494</name>
</gene>
<keyword evidence="2" id="KW-1185">Reference proteome</keyword>
<evidence type="ECO:0000313" key="1">
    <source>
        <dbReference type="EMBL" id="ORY46398.1"/>
    </source>
</evidence>
<name>A0A1Y2CH82_9FUNG</name>
<dbReference type="PANTHER" id="PTHR48054:SF47">
    <property type="entry name" value="OS06G0179800 PROTEIN"/>
    <property type="match status" value="1"/>
</dbReference>
<evidence type="ECO:0008006" key="3">
    <source>
        <dbReference type="Google" id="ProtNLM"/>
    </source>
</evidence>
<dbReference type="Gene3D" id="3.80.10.10">
    <property type="entry name" value="Ribonuclease Inhibitor"/>
    <property type="match status" value="1"/>
</dbReference>
<dbReference type="AlphaFoldDB" id="A0A1Y2CH82"/>
<dbReference type="OrthoDB" id="676979at2759"/>